<dbReference type="EMBL" id="UYRW01009041">
    <property type="protein sequence ID" value="VDM97389.1"/>
    <property type="molecule type" value="Genomic_DNA"/>
</dbReference>
<protein>
    <submittedName>
        <fullName evidence="3">Protein kinase domain-containing protein</fullName>
    </submittedName>
</protein>
<evidence type="ECO:0000313" key="1">
    <source>
        <dbReference type="EMBL" id="VDM97389.1"/>
    </source>
</evidence>
<dbReference type="Proteomes" id="UP000271087">
    <property type="component" value="Unassembled WGS sequence"/>
</dbReference>
<dbReference type="AlphaFoldDB" id="A0A182EUQ5"/>
<dbReference type="STRING" id="42157.A0A182EUQ5"/>
<name>A0A182EUQ5_ONCOC</name>
<dbReference type="OrthoDB" id="5847693at2759"/>
<gene>
    <name evidence="1" type="ORF">NOO_LOCUS11888</name>
</gene>
<accession>A0A182EUQ5</accession>
<evidence type="ECO:0000313" key="2">
    <source>
        <dbReference type="Proteomes" id="UP000271087"/>
    </source>
</evidence>
<keyword evidence="2" id="KW-1185">Reference proteome</keyword>
<proteinExistence type="predicted"/>
<dbReference type="WBParaSite" id="nOo.2.0.1.t11888-RA">
    <property type="protein sequence ID" value="nOo.2.0.1.t11888-RA"/>
    <property type="gene ID" value="nOo.2.0.1.g11888"/>
</dbReference>
<organism evidence="3">
    <name type="scientific">Onchocerca ochengi</name>
    <name type="common">Filarial nematode worm</name>
    <dbReference type="NCBI Taxonomy" id="42157"/>
    <lineage>
        <taxon>Eukaryota</taxon>
        <taxon>Metazoa</taxon>
        <taxon>Ecdysozoa</taxon>
        <taxon>Nematoda</taxon>
        <taxon>Chromadorea</taxon>
        <taxon>Rhabditida</taxon>
        <taxon>Spirurina</taxon>
        <taxon>Spiruromorpha</taxon>
        <taxon>Filarioidea</taxon>
        <taxon>Onchocercidae</taxon>
        <taxon>Onchocerca</taxon>
    </lineage>
</organism>
<dbReference type="Gene3D" id="1.20.5.1890">
    <property type="match status" value="1"/>
</dbReference>
<reference evidence="1 2" key="2">
    <citation type="submission" date="2018-08" db="EMBL/GenBank/DDBJ databases">
        <authorList>
            <person name="Laetsch R D."/>
            <person name="Stevens L."/>
            <person name="Kumar S."/>
            <person name="Blaxter L. M."/>
        </authorList>
    </citation>
    <scope>NUCLEOTIDE SEQUENCE [LARGE SCALE GENOMIC DNA]</scope>
</reference>
<reference evidence="3" key="1">
    <citation type="submission" date="2016-06" db="UniProtKB">
        <authorList>
            <consortium name="WormBaseParasite"/>
        </authorList>
    </citation>
    <scope>IDENTIFICATION</scope>
</reference>
<evidence type="ECO:0000313" key="3">
    <source>
        <dbReference type="WBParaSite" id="nOo.2.0.1.t11888-RA"/>
    </source>
</evidence>
<sequence>MYETHILIDELQTSSIFKENETVTAENCNFIDPYLMNGDIVIDKVITRNSTPSRTPTNSLRGKLLMIETNQEEIVDSENPKFQYVFDNLREEFKQQLNELSKLSCQNRHNLLSLIECFSHSSPTLAAELILQRNDIIAKRINGNLLIAPCNPKKLKTKVVEFKGGIINKFEVERIDAELEILSQQHPNIDYIINRPKKEIWHEINNGGVELSQQIEIGFYKAL</sequence>